<dbReference type="OrthoDB" id="2496857at2759"/>
<feature type="compositionally biased region" description="Basic and acidic residues" evidence="1">
    <location>
        <begin position="81"/>
        <end position="102"/>
    </location>
</feature>
<evidence type="ECO:0000313" key="3">
    <source>
        <dbReference type="Proteomes" id="UP000886653"/>
    </source>
</evidence>
<feature type="region of interest" description="Disordered" evidence="1">
    <location>
        <begin position="65"/>
        <end position="191"/>
    </location>
</feature>
<dbReference type="AlphaFoldDB" id="A0A9P6TEX2"/>
<accession>A0A9P6TEX2</accession>
<name>A0A9P6TEX2_9BASI</name>
<protein>
    <submittedName>
        <fullName evidence="2">Uncharacterized protein</fullName>
    </submittedName>
</protein>
<feature type="compositionally biased region" description="Basic and acidic residues" evidence="1">
    <location>
        <begin position="142"/>
        <end position="160"/>
    </location>
</feature>
<keyword evidence="3" id="KW-1185">Reference proteome</keyword>
<organism evidence="2 3">
    <name type="scientific">Cronartium quercuum f. sp. fusiforme G11</name>
    <dbReference type="NCBI Taxonomy" id="708437"/>
    <lineage>
        <taxon>Eukaryota</taxon>
        <taxon>Fungi</taxon>
        <taxon>Dikarya</taxon>
        <taxon>Basidiomycota</taxon>
        <taxon>Pucciniomycotina</taxon>
        <taxon>Pucciniomycetes</taxon>
        <taxon>Pucciniales</taxon>
        <taxon>Coleosporiaceae</taxon>
        <taxon>Cronartium</taxon>
    </lineage>
</organism>
<gene>
    <name evidence="2" type="ORF">CROQUDRAFT_653011</name>
</gene>
<proteinExistence type="predicted"/>
<reference evidence="2" key="1">
    <citation type="submission" date="2013-11" db="EMBL/GenBank/DDBJ databases">
        <title>Genome sequence of the fusiform rust pathogen reveals effectors for host alternation and coevolution with pine.</title>
        <authorList>
            <consortium name="DOE Joint Genome Institute"/>
            <person name="Smith K."/>
            <person name="Pendleton A."/>
            <person name="Kubisiak T."/>
            <person name="Anderson C."/>
            <person name="Salamov A."/>
            <person name="Aerts A."/>
            <person name="Riley R."/>
            <person name="Clum A."/>
            <person name="Lindquist E."/>
            <person name="Ence D."/>
            <person name="Campbell M."/>
            <person name="Kronenberg Z."/>
            <person name="Feau N."/>
            <person name="Dhillon B."/>
            <person name="Hamelin R."/>
            <person name="Burleigh J."/>
            <person name="Smith J."/>
            <person name="Yandell M."/>
            <person name="Nelson C."/>
            <person name="Grigoriev I."/>
            <person name="Davis J."/>
        </authorList>
    </citation>
    <scope>NUCLEOTIDE SEQUENCE</scope>
    <source>
        <strain evidence="2">G11</strain>
    </source>
</reference>
<dbReference type="Proteomes" id="UP000886653">
    <property type="component" value="Unassembled WGS sequence"/>
</dbReference>
<evidence type="ECO:0000256" key="1">
    <source>
        <dbReference type="SAM" id="MobiDB-lite"/>
    </source>
</evidence>
<feature type="compositionally biased region" description="Basic and acidic residues" evidence="1">
    <location>
        <begin position="178"/>
        <end position="191"/>
    </location>
</feature>
<comment type="caution">
    <text evidence="2">The sequence shown here is derived from an EMBL/GenBank/DDBJ whole genome shotgun (WGS) entry which is preliminary data.</text>
</comment>
<dbReference type="EMBL" id="MU167223">
    <property type="protein sequence ID" value="KAG0150021.1"/>
    <property type="molecule type" value="Genomic_DNA"/>
</dbReference>
<sequence>MIPKHLFTRIPLNIARHFPAQGRNYASTAAHSPHQKSSDAPWIISSTVVFGATLAYLLSPPKVTHAHHHEPSISVQSMPSAKDKDTPSFEESDIPRAGDPRVLESTPAGEGRPHGEGDKALRKMVQSTELHSDKQVTTGGLHEQKQMPEKMEHARSDSAKRGANSDSSLDTKTVVAKAKTDHQDKQENSRK</sequence>
<feature type="compositionally biased region" description="Basic and acidic residues" evidence="1">
    <location>
        <begin position="111"/>
        <end position="121"/>
    </location>
</feature>
<evidence type="ECO:0000313" key="2">
    <source>
        <dbReference type="EMBL" id="KAG0150021.1"/>
    </source>
</evidence>